<evidence type="ECO:0000256" key="2">
    <source>
        <dbReference type="ARBA" id="ARBA00022801"/>
    </source>
</evidence>
<evidence type="ECO:0000313" key="8">
    <source>
        <dbReference type="EMBL" id="MBK1878937.1"/>
    </source>
</evidence>
<evidence type="ECO:0000256" key="4">
    <source>
        <dbReference type="SAM" id="SignalP"/>
    </source>
</evidence>
<dbReference type="PRINTS" id="PR00132">
    <property type="entry name" value="GLHYDRLASE2"/>
</dbReference>
<dbReference type="RefSeq" id="WP_200357151.1">
    <property type="nucleotide sequence ID" value="NZ_JAENIL010000038.1"/>
</dbReference>
<gene>
    <name evidence="8" type="ORF">JIN87_18785</name>
</gene>
<evidence type="ECO:0000259" key="5">
    <source>
        <dbReference type="Pfam" id="PF00703"/>
    </source>
</evidence>
<evidence type="ECO:0000256" key="3">
    <source>
        <dbReference type="ARBA" id="ARBA00023295"/>
    </source>
</evidence>
<reference evidence="8" key="1">
    <citation type="submission" date="2021-01" db="EMBL/GenBank/DDBJ databases">
        <title>Modified the classification status of verrucomicrobia.</title>
        <authorList>
            <person name="Feng X."/>
        </authorList>
    </citation>
    <scope>NUCLEOTIDE SEQUENCE</scope>
    <source>
        <strain evidence="8">KCTC 13126</strain>
    </source>
</reference>
<dbReference type="Pfam" id="PF00703">
    <property type="entry name" value="Glyco_hydro_2"/>
    <property type="match status" value="1"/>
</dbReference>
<keyword evidence="4" id="KW-0732">Signal</keyword>
<dbReference type="EMBL" id="JAENIL010000038">
    <property type="protein sequence ID" value="MBK1878937.1"/>
    <property type="molecule type" value="Genomic_DNA"/>
</dbReference>
<dbReference type="InterPro" id="IPR006103">
    <property type="entry name" value="Glyco_hydro_2_cat"/>
</dbReference>
<dbReference type="Pfam" id="PF02836">
    <property type="entry name" value="Glyco_hydro_2_C"/>
    <property type="match status" value="1"/>
</dbReference>
<evidence type="ECO:0008006" key="10">
    <source>
        <dbReference type="Google" id="ProtNLM"/>
    </source>
</evidence>
<dbReference type="InterPro" id="IPR006104">
    <property type="entry name" value="Glyco_hydro_2_N"/>
</dbReference>
<feature type="domain" description="Glycoside hydrolase family 2 catalytic" evidence="6">
    <location>
        <begin position="282"/>
        <end position="532"/>
    </location>
</feature>
<dbReference type="AlphaFoldDB" id="A0A934S340"/>
<name>A0A934S340_9BACT</name>
<dbReference type="GO" id="GO:0004553">
    <property type="term" value="F:hydrolase activity, hydrolyzing O-glycosyl compounds"/>
    <property type="evidence" value="ECO:0007669"/>
    <property type="project" value="InterPro"/>
</dbReference>
<dbReference type="Gene3D" id="2.60.120.260">
    <property type="entry name" value="Galactose-binding domain-like"/>
    <property type="match status" value="1"/>
</dbReference>
<dbReference type="InterPro" id="IPR036156">
    <property type="entry name" value="Beta-gal/glucu_dom_sf"/>
</dbReference>
<dbReference type="Proteomes" id="UP000617628">
    <property type="component" value="Unassembled WGS sequence"/>
</dbReference>
<comment type="similarity">
    <text evidence="1">Belongs to the glycosyl hydrolase 2 family.</text>
</comment>
<evidence type="ECO:0000259" key="6">
    <source>
        <dbReference type="Pfam" id="PF02836"/>
    </source>
</evidence>
<dbReference type="InterPro" id="IPR006101">
    <property type="entry name" value="Glyco_hydro_2"/>
</dbReference>
<keyword evidence="9" id="KW-1185">Reference proteome</keyword>
<dbReference type="InterPro" id="IPR051913">
    <property type="entry name" value="GH2_Domain-Containing"/>
</dbReference>
<protein>
    <recommendedName>
        <fullName evidence="10">Beta-galactosidase</fullName>
    </recommendedName>
</protein>
<evidence type="ECO:0000313" key="9">
    <source>
        <dbReference type="Proteomes" id="UP000617628"/>
    </source>
</evidence>
<keyword evidence="2" id="KW-0378">Hydrolase</keyword>
<dbReference type="SUPFAM" id="SSF51445">
    <property type="entry name" value="(Trans)glycosidases"/>
    <property type="match status" value="1"/>
</dbReference>
<dbReference type="Gene3D" id="2.60.40.10">
    <property type="entry name" value="Immunoglobulins"/>
    <property type="match status" value="1"/>
</dbReference>
<dbReference type="GO" id="GO:0005975">
    <property type="term" value="P:carbohydrate metabolic process"/>
    <property type="evidence" value="ECO:0007669"/>
    <property type="project" value="InterPro"/>
</dbReference>
<feature type="domain" description="Glycoside hydrolase family 2 immunoglobulin-like beta-sandwich" evidence="5">
    <location>
        <begin position="171"/>
        <end position="279"/>
    </location>
</feature>
<dbReference type="Gene3D" id="3.20.20.80">
    <property type="entry name" value="Glycosidases"/>
    <property type="match status" value="1"/>
</dbReference>
<dbReference type="SUPFAM" id="SSF49303">
    <property type="entry name" value="beta-Galactosidase/glucuronidase domain"/>
    <property type="match status" value="1"/>
</dbReference>
<dbReference type="InterPro" id="IPR008979">
    <property type="entry name" value="Galactose-bd-like_sf"/>
</dbReference>
<dbReference type="SUPFAM" id="SSF49785">
    <property type="entry name" value="Galactose-binding domain-like"/>
    <property type="match status" value="1"/>
</dbReference>
<proteinExistence type="inferred from homology"/>
<sequence length="841" mass="95082">MKWLSLKKLLAMLSVAAGVVSSCPAFAAEEGSDVLSLDGDWDFALPESAAADEWDVLPVPGSWNTFTEYADYIGSAWYKRTVTVPKSWKGRRIYLKFDAVYDIADVWLDGEYLGQHTGGYTPFEFDVTDLVRPGGRYELKLKANNEHVLGAWFQWGGISRSVYLYNKDQLRIVRQKIEPILDVETGTAQVKLLVTVENKGNSRERVNLLADIEEVPDTGFRMSGFVDAGETREFSAQITLNTEQVRPWHFDDPQLYHLSSSLWVKGEELDVLSDRFGVRSVVIKTDGMYLNGEKIRLMGYNRVHDHRAYGNTEPKHLVRADIDRMKRSGANFSRIMHAPVAPDMLDYCDEVGYLLWCEIPIWHEVYRVPMGSREDARKSLDTFPGNALREMIQRDWNHPSIIGWSPGNEMLQESSYYVEEMEPFVRELDPTRLYANVHYLGFSNEQKGGSKGIYAEPVDVLMINGYGSTEQKIKKLLKQHEDVPQLPIFYSEFGETRSESLNHMVDFAPMWERLGKEDYVIGGAHWTYNDYRSYYAKTPASQNRDWGAMDIWRNPKTLYFHFAELQQPVRSIEIARDEKSAEVTITPRGKQEVPSFTLRGYAWTYELLDAKGRVLEGALNELEDIAPEGDVITKSISWSSSDAKQLVVSLINKVGYTLAERRYDLTTDSYTSLPTFPEPANPEVRKVMPLDRSFMVGVTNLEGDKGLEVRYGTSSGAYSEKIEAEVFGAIRVRGLENGETYFGQVRRIEAEGPGPWSPEFSVTPDGGLPPAAPEVLGVVLGETKKAIRLREQEKVEAYKVTLSSGDTQRIDLSVPGLLIVPLEVQRLNAIGPHGISDSVEL</sequence>
<comment type="caution">
    <text evidence="8">The sequence shown here is derived from an EMBL/GenBank/DDBJ whole genome shotgun (WGS) entry which is preliminary data.</text>
</comment>
<keyword evidence="3" id="KW-0326">Glycosidase</keyword>
<dbReference type="PANTHER" id="PTHR42732:SF1">
    <property type="entry name" value="BETA-MANNOSIDASE"/>
    <property type="match status" value="1"/>
</dbReference>
<evidence type="ECO:0000259" key="7">
    <source>
        <dbReference type="Pfam" id="PF02837"/>
    </source>
</evidence>
<feature type="domain" description="Glycosyl hydrolases family 2 sugar binding" evidence="7">
    <location>
        <begin position="68"/>
        <end position="167"/>
    </location>
</feature>
<dbReference type="InterPro" id="IPR017853">
    <property type="entry name" value="GH"/>
</dbReference>
<organism evidence="8 9">
    <name type="scientific">Pelagicoccus mobilis</name>
    <dbReference type="NCBI Taxonomy" id="415221"/>
    <lineage>
        <taxon>Bacteria</taxon>
        <taxon>Pseudomonadati</taxon>
        <taxon>Verrucomicrobiota</taxon>
        <taxon>Opitutia</taxon>
        <taxon>Puniceicoccales</taxon>
        <taxon>Pelagicoccaceae</taxon>
        <taxon>Pelagicoccus</taxon>
    </lineage>
</organism>
<accession>A0A934S340</accession>
<dbReference type="InterPro" id="IPR006102">
    <property type="entry name" value="Ig-like_GH2"/>
</dbReference>
<feature type="signal peptide" evidence="4">
    <location>
        <begin position="1"/>
        <end position="27"/>
    </location>
</feature>
<dbReference type="InterPro" id="IPR013783">
    <property type="entry name" value="Ig-like_fold"/>
</dbReference>
<feature type="chain" id="PRO_5037035794" description="Beta-galactosidase" evidence="4">
    <location>
        <begin position="28"/>
        <end position="841"/>
    </location>
</feature>
<dbReference type="Pfam" id="PF02837">
    <property type="entry name" value="Glyco_hydro_2_N"/>
    <property type="match status" value="1"/>
</dbReference>
<dbReference type="PANTHER" id="PTHR42732">
    <property type="entry name" value="BETA-GALACTOSIDASE"/>
    <property type="match status" value="1"/>
</dbReference>
<dbReference type="PROSITE" id="PS51257">
    <property type="entry name" value="PROKAR_LIPOPROTEIN"/>
    <property type="match status" value="1"/>
</dbReference>
<evidence type="ECO:0000256" key="1">
    <source>
        <dbReference type="ARBA" id="ARBA00007401"/>
    </source>
</evidence>